<dbReference type="Proteomes" id="UP000887564">
    <property type="component" value="Unplaced"/>
</dbReference>
<evidence type="ECO:0000256" key="5">
    <source>
        <dbReference type="ARBA" id="ARBA00022692"/>
    </source>
</evidence>
<comment type="function">
    <text evidence="12">Structural component of the gap junctions.</text>
</comment>
<dbReference type="GO" id="GO:0005921">
    <property type="term" value="C:gap junction"/>
    <property type="evidence" value="ECO:0007669"/>
    <property type="project" value="UniProtKB-SubCell"/>
</dbReference>
<dbReference type="Pfam" id="PF00876">
    <property type="entry name" value="Innexin"/>
    <property type="match status" value="1"/>
</dbReference>
<comment type="similarity">
    <text evidence="12">Belongs to the pannexin family.</text>
</comment>
<dbReference type="AlphaFoldDB" id="A0A914R4X2"/>
<keyword evidence="3 12" id="KW-0813">Transport</keyword>
<keyword evidence="10" id="KW-0472">Membrane</keyword>
<evidence type="ECO:0000313" key="14">
    <source>
        <dbReference type="WBParaSite" id="PEQ_0000131801-mRNA-1"/>
    </source>
</evidence>
<sequence length="118" mass="13774">MLINRFLGIDSVTWALQKCGILRLSRSPATIHYFPRVTFCDMERYIIGQVEHDTFQCVLMLNVINEKLFLMLWYWIVFELLGWKLLSPENLQGITMIHVARCSSVATRIRKVMVPVAD</sequence>
<keyword evidence="5" id="KW-0812">Transmembrane</keyword>
<accession>A0A914R4X2</accession>
<dbReference type="GO" id="GO:0005886">
    <property type="term" value="C:plasma membrane"/>
    <property type="evidence" value="ECO:0007669"/>
    <property type="project" value="UniProtKB-SubCell"/>
</dbReference>
<organism evidence="13 14">
    <name type="scientific">Parascaris equorum</name>
    <name type="common">Equine roundworm</name>
    <dbReference type="NCBI Taxonomy" id="6256"/>
    <lineage>
        <taxon>Eukaryota</taxon>
        <taxon>Metazoa</taxon>
        <taxon>Ecdysozoa</taxon>
        <taxon>Nematoda</taxon>
        <taxon>Chromadorea</taxon>
        <taxon>Rhabditida</taxon>
        <taxon>Spirurina</taxon>
        <taxon>Ascaridomorpha</taxon>
        <taxon>Ascaridoidea</taxon>
        <taxon>Ascarididae</taxon>
        <taxon>Parascaris</taxon>
    </lineage>
</organism>
<protein>
    <recommendedName>
        <fullName evidence="12">Innexin</fullName>
    </recommendedName>
</protein>
<evidence type="ECO:0000256" key="3">
    <source>
        <dbReference type="ARBA" id="ARBA00022448"/>
    </source>
</evidence>
<evidence type="ECO:0000256" key="11">
    <source>
        <dbReference type="ARBA" id="ARBA00023303"/>
    </source>
</evidence>
<dbReference type="PANTHER" id="PTHR11893">
    <property type="entry name" value="INNEXIN"/>
    <property type="match status" value="1"/>
</dbReference>
<gene>
    <name evidence="12" type="primary">inx</name>
</gene>
<evidence type="ECO:0000256" key="8">
    <source>
        <dbReference type="ARBA" id="ARBA00022989"/>
    </source>
</evidence>
<evidence type="ECO:0000256" key="10">
    <source>
        <dbReference type="ARBA" id="ARBA00023136"/>
    </source>
</evidence>
<dbReference type="PROSITE" id="PS51013">
    <property type="entry name" value="PANNEXIN"/>
    <property type="match status" value="1"/>
</dbReference>
<keyword evidence="4" id="KW-1003">Cell membrane</keyword>
<keyword evidence="13" id="KW-1185">Reference proteome</keyword>
<evidence type="ECO:0000256" key="6">
    <source>
        <dbReference type="ARBA" id="ARBA00022868"/>
    </source>
</evidence>
<dbReference type="PRINTS" id="PR01262">
    <property type="entry name" value="INNEXIN"/>
</dbReference>
<evidence type="ECO:0000256" key="2">
    <source>
        <dbReference type="ARBA" id="ARBA00004651"/>
    </source>
</evidence>
<keyword evidence="6" id="KW-0303">Gap junction</keyword>
<evidence type="ECO:0000256" key="9">
    <source>
        <dbReference type="ARBA" id="ARBA00023065"/>
    </source>
</evidence>
<proteinExistence type="inferred from homology"/>
<keyword evidence="7" id="KW-0965">Cell junction</keyword>
<dbReference type="PANTHER" id="PTHR11893:SF20">
    <property type="entry name" value="INNEXIN-3"/>
    <property type="match status" value="1"/>
</dbReference>
<keyword evidence="11 12" id="KW-0407">Ion channel</keyword>
<dbReference type="GO" id="GO:0034220">
    <property type="term" value="P:monoatomic ion transmembrane transport"/>
    <property type="evidence" value="ECO:0007669"/>
    <property type="project" value="UniProtKB-KW"/>
</dbReference>
<comment type="subcellular location">
    <subcellularLocation>
        <location evidence="1">Cell junction</location>
        <location evidence="1">Gap junction</location>
    </subcellularLocation>
    <subcellularLocation>
        <location evidence="2 12">Cell membrane</location>
        <topology evidence="2 12">Multi-pass membrane protein</topology>
    </subcellularLocation>
</comment>
<evidence type="ECO:0000256" key="7">
    <source>
        <dbReference type="ARBA" id="ARBA00022949"/>
    </source>
</evidence>
<evidence type="ECO:0000256" key="4">
    <source>
        <dbReference type="ARBA" id="ARBA00022475"/>
    </source>
</evidence>
<evidence type="ECO:0000313" key="13">
    <source>
        <dbReference type="Proteomes" id="UP000887564"/>
    </source>
</evidence>
<dbReference type="GO" id="GO:0005243">
    <property type="term" value="F:gap junction channel activity"/>
    <property type="evidence" value="ECO:0007669"/>
    <property type="project" value="TreeGrafter"/>
</dbReference>
<dbReference type="WBParaSite" id="PEQ_0000131801-mRNA-1">
    <property type="protein sequence ID" value="PEQ_0000131801-mRNA-1"/>
    <property type="gene ID" value="PEQ_0000131801"/>
</dbReference>
<keyword evidence="9 12" id="KW-0406">Ion transport</keyword>
<evidence type="ECO:0000256" key="1">
    <source>
        <dbReference type="ARBA" id="ARBA00004610"/>
    </source>
</evidence>
<dbReference type="InterPro" id="IPR000990">
    <property type="entry name" value="Innexin"/>
</dbReference>
<keyword evidence="8" id="KW-1133">Transmembrane helix</keyword>
<name>A0A914R4X2_PAREQ</name>
<evidence type="ECO:0000256" key="12">
    <source>
        <dbReference type="RuleBase" id="RU010713"/>
    </source>
</evidence>
<reference evidence="14" key="1">
    <citation type="submission" date="2022-11" db="UniProtKB">
        <authorList>
            <consortium name="WormBaseParasite"/>
        </authorList>
    </citation>
    <scope>IDENTIFICATION</scope>
</reference>